<evidence type="ECO:0000313" key="2">
    <source>
        <dbReference type="Proteomes" id="UP001630127"/>
    </source>
</evidence>
<accession>A0ABD2Y9D0</accession>
<comment type="caution">
    <text evidence="1">The sequence shown here is derived from an EMBL/GenBank/DDBJ whole genome shotgun (WGS) entry which is preliminary data.</text>
</comment>
<proteinExistence type="predicted"/>
<gene>
    <name evidence="1" type="ORF">ACH5RR_037028</name>
</gene>
<keyword evidence="2" id="KW-1185">Reference proteome</keyword>
<reference evidence="1 2" key="1">
    <citation type="submission" date="2024-11" db="EMBL/GenBank/DDBJ databases">
        <title>A near-complete genome assembly of Cinchona calisaya.</title>
        <authorList>
            <person name="Lian D.C."/>
            <person name="Zhao X.W."/>
            <person name="Wei L."/>
        </authorList>
    </citation>
    <scope>NUCLEOTIDE SEQUENCE [LARGE SCALE GENOMIC DNA]</scope>
    <source>
        <tissue evidence="1">Nenye</tissue>
    </source>
</reference>
<dbReference type="Proteomes" id="UP001630127">
    <property type="component" value="Unassembled WGS sequence"/>
</dbReference>
<evidence type="ECO:0000313" key="1">
    <source>
        <dbReference type="EMBL" id="KAL3502579.1"/>
    </source>
</evidence>
<name>A0ABD2Y9D0_9GENT</name>
<sequence>MTFRKNVDSHLYDAEKNARTCLDTIWELKAASSHSQHFIGDERVLLFSLIFLDRFVEIQILYSLIGQEYLYYLCFRFTGFLRLCLFDRKDTQECLSRNSAHK</sequence>
<organism evidence="1 2">
    <name type="scientific">Cinchona calisaya</name>
    <dbReference type="NCBI Taxonomy" id="153742"/>
    <lineage>
        <taxon>Eukaryota</taxon>
        <taxon>Viridiplantae</taxon>
        <taxon>Streptophyta</taxon>
        <taxon>Embryophyta</taxon>
        <taxon>Tracheophyta</taxon>
        <taxon>Spermatophyta</taxon>
        <taxon>Magnoliopsida</taxon>
        <taxon>eudicotyledons</taxon>
        <taxon>Gunneridae</taxon>
        <taxon>Pentapetalae</taxon>
        <taxon>asterids</taxon>
        <taxon>lamiids</taxon>
        <taxon>Gentianales</taxon>
        <taxon>Rubiaceae</taxon>
        <taxon>Cinchonoideae</taxon>
        <taxon>Cinchoneae</taxon>
        <taxon>Cinchona</taxon>
    </lineage>
</organism>
<dbReference type="AlphaFoldDB" id="A0ABD2Y9D0"/>
<protein>
    <submittedName>
        <fullName evidence="1">Uncharacterized protein</fullName>
    </submittedName>
</protein>
<dbReference type="EMBL" id="JBJUIK010000015">
    <property type="protein sequence ID" value="KAL3502579.1"/>
    <property type="molecule type" value="Genomic_DNA"/>
</dbReference>